<name>A0ABZ2J8B4_9CHLR</name>
<evidence type="ECO:0000256" key="4">
    <source>
        <dbReference type="ARBA" id="ARBA00023014"/>
    </source>
</evidence>
<evidence type="ECO:0000256" key="2">
    <source>
        <dbReference type="ARBA" id="ARBA00022723"/>
    </source>
</evidence>
<dbReference type="Proteomes" id="UP001375370">
    <property type="component" value="Chromosome"/>
</dbReference>
<dbReference type="PROSITE" id="PS00198">
    <property type="entry name" value="4FE4S_FER_1"/>
    <property type="match status" value="2"/>
</dbReference>
<dbReference type="SUPFAM" id="SSF46548">
    <property type="entry name" value="alpha-helical ferredoxin"/>
    <property type="match status" value="1"/>
</dbReference>
<keyword evidence="1" id="KW-0004">4Fe-4S</keyword>
<organism evidence="6 7">
    <name type="scientific">Candidatus Dehalogenimonas loeffleri</name>
    <dbReference type="NCBI Taxonomy" id="3127115"/>
    <lineage>
        <taxon>Bacteria</taxon>
        <taxon>Bacillati</taxon>
        <taxon>Chloroflexota</taxon>
        <taxon>Dehalococcoidia</taxon>
        <taxon>Dehalococcoidales</taxon>
        <taxon>Dehalococcoidaceae</taxon>
        <taxon>Dehalogenimonas</taxon>
    </lineage>
</organism>
<evidence type="ECO:0000256" key="3">
    <source>
        <dbReference type="ARBA" id="ARBA00023004"/>
    </source>
</evidence>
<keyword evidence="7" id="KW-1185">Reference proteome</keyword>
<dbReference type="RefSeq" id="WP_338737521.1">
    <property type="nucleotide sequence ID" value="NZ_CP146612.1"/>
</dbReference>
<keyword evidence="2" id="KW-0479">Metal-binding</keyword>
<evidence type="ECO:0000313" key="7">
    <source>
        <dbReference type="Proteomes" id="UP001375370"/>
    </source>
</evidence>
<dbReference type="InterPro" id="IPR017900">
    <property type="entry name" value="4Fe4S_Fe_S_CS"/>
</dbReference>
<dbReference type="Gene3D" id="3.30.70.3270">
    <property type="match status" value="1"/>
</dbReference>
<dbReference type="InterPro" id="IPR017896">
    <property type="entry name" value="4Fe4S_Fe-S-bd"/>
</dbReference>
<gene>
    <name evidence="6" type="ORF">V8247_09075</name>
</gene>
<dbReference type="Pfam" id="PF12838">
    <property type="entry name" value="Fer4_7"/>
    <property type="match status" value="1"/>
</dbReference>
<dbReference type="InterPro" id="IPR010226">
    <property type="entry name" value="NADH_quinone_OxRdtase_chainI"/>
</dbReference>
<evidence type="ECO:0000256" key="1">
    <source>
        <dbReference type="ARBA" id="ARBA00022485"/>
    </source>
</evidence>
<proteinExistence type="predicted"/>
<dbReference type="PANTHER" id="PTHR10849">
    <property type="entry name" value="NADH DEHYDROGENASE UBIQUINONE IRON-SULFUR PROTEIN 8, MITOCHONDRIAL"/>
    <property type="match status" value="1"/>
</dbReference>
<accession>A0ABZ2J8B4</accession>
<reference evidence="6 7" key="1">
    <citation type="submission" date="2024-03" db="EMBL/GenBank/DDBJ databases">
        <title>A Dehalogenimonas Isolated from Estuarine Sediments Dihaloeliminates Chlorinated Alkanes.</title>
        <authorList>
            <person name="Yang Y."/>
            <person name="Wang H."/>
        </authorList>
    </citation>
    <scope>NUCLEOTIDE SEQUENCE [LARGE SCALE GENOMIC DNA]</scope>
    <source>
        <strain evidence="6 7">W</strain>
    </source>
</reference>
<feature type="domain" description="4Fe-4S ferredoxin-type" evidence="5">
    <location>
        <begin position="84"/>
        <end position="114"/>
    </location>
</feature>
<keyword evidence="3" id="KW-0408">Iron</keyword>
<keyword evidence="4" id="KW-0411">Iron-sulfur</keyword>
<feature type="domain" description="4Fe-4S ferredoxin-type" evidence="5">
    <location>
        <begin position="45"/>
        <end position="74"/>
    </location>
</feature>
<dbReference type="EMBL" id="CP146612">
    <property type="protein sequence ID" value="WWX25381.1"/>
    <property type="molecule type" value="Genomic_DNA"/>
</dbReference>
<evidence type="ECO:0000313" key="6">
    <source>
        <dbReference type="EMBL" id="WWX25381.1"/>
    </source>
</evidence>
<sequence>MPSIKNFGEGLWRGLKITFKHLGRKWITVQYPEQKLTMSKRVRGTDIIWDRESCISCRACERACPVGAIKMEVSRGEDKKLQTDDITTDLGLCIYCGLCIESCPTGKSIYLGYNYANTTYRCTQCATAKTGTSPSDGRCGELILSNDALLPDDIKRPRSGYYRPERAAELPEQTLLVYKTTYAEDRRNKKEGK</sequence>
<dbReference type="PROSITE" id="PS51379">
    <property type="entry name" value="4FE4S_FER_2"/>
    <property type="match status" value="2"/>
</dbReference>
<evidence type="ECO:0000259" key="5">
    <source>
        <dbReference type="PROSITE" id="PS51379"/>
    </source>
</evidence>
<protein>
    <submittedName>
        <fullName evidence="6">NADH-quinone oxidoreductase subunit I</fullName>
    </submittedName>
</protein>